<comment type="caution">
    <text evidence="1">The sequence shown here is derived from an EMBL/GenBank/DDBJ whole genome shotgun (WGS) entry which is preliminary data.</text>
</comment>
<keyword evidence="2" id="KW-1185">Reference proteome</keyword>
<evidence type="ECO:0000313" key="2">
    <source>
        <dbReference type="Proteomes" id="UP000597762"/>
    </source>
</evidence>
<evidence type="ECO:0000313" key="1">
    <source>
        <dbReference type="EMBL" id="CAE1178663.1"/>
    </source>
</evidence>
<proteinExistence type="predicted"/>
<reference evidence="1" key="1">
    <citation type="submission" date="2021-01" db="EMBL/GenBank/DDBJ databases">
        <authorList>
            <person name="Li R."/>
            <person name="Bekaert M."/>
        </authorList>
    </citation>
    <scope>NUCLEOTIDE SEQUENCE</scope>
    <source>
        <strain evidence="1">Farmed</strain>
    </source>
</reference>
<dbReference type="EMBL" id="CAHIKZ030000534">
    <property type="protein sequence ID" value="CAE1178663.1"/>
    <property type="molecule type" value="Genomic_DNA"/>
</dbReference>
<dbReference type="OrthoDB" id="6160321at2759"/>
<name>A0A812BD93_ACAPH</name>
<organism evidence="1 2">
    <name type="scientific">Acanthosepion pharaonis</name>
    <name type="common">Pharaoh cuttlefish</name>
    <name type="synonym">Sepia pharaonis</name>
    <dbReference type="NCBI Taxonomy" id="158019"/>
    <lineage>
        <taxon>Eukaryota</taxon>
        <taxon>Metazoa</taxon>
        <taxon>Spiralia</taxon>
        <taxon>Lophotrochozoa</taxon>
        <taxon>Mollusca</taxon>
        <taxon>Cephalopoda</taxon>
        <taxon>Coleoidea</taxon>
        <taxon>Decapodiformes</taxon>
        <taxon>Sepiida</taxon>
        <taxon>Sepiina</taxon>
        <taxon>Sepiidae</taxon>
        <taxon>Acanthosepion</taxon>
    </lineage>
</organism>
<sequence>MFYKNLQHWFGSFQAFGGTGKPNPGGAGTIYLKDDIPHIKNTTLIIDNNNQALTNNLLMNYSTASSHSWLLSNDTPYWDIIHVTRQAHFAIHPNLTRPFHLKAYKFVSDKTGVLHIGNNQVVIVQHPDDLEFFLNINVYEGGTLILPKYFSCYGVQINIWGRIGLKNIYVGQKCSLKFGLNGTSLSANKNGVYSLETLTIGAEGEVTVTDELKNDQSRLNLEVSNFLL</sequence>
<protein>
    <submittedName>
        <fullName evidence="1">Uncharacterized protein</fullName>
    </submittedName>
</protein>
<accession>A0A812BD93</accession>
<dbReference type="AlphaFoldDB" id="A0A812BD93"/>
<gene>
    <name evidence="1" type="ORF">SPHA_15321</name>
</gene>
<dbReference type="Proteomes" id="UP000597762">
    <property type="component" value="Unassembled WGS sequence"/>
</dbReference>